<reference evidence="7 8" key="1">
    <citation type="submission" date="2018-09" db="EMBL/GenBank/DDBJ databases">
        <title>The draft genome of Acinetobacter spp. strains.</title>
        <authorList>
            <person name="Qin J."/>
            <person name="Feng Y."/>
            <person name="Zong Z."/>
        </authorList>
    </citation>
    <scope>NUCLEOTIDE SEQUENCE [LARGE SCALE GENOMIC DNA]</scope>
    <source>
        <strain evidence="7 8">WCHAc060012</strain>
    </source>
</reference>
<evidence type="ECO:0000256" key="3">
    <source>
        <dbReference type="ARBA" id="ARBA00022692"/>
    </source>
</evidence>
<dbReference type="PANTHER" id="PTHR30086">
    <property type="entry name" value="ARGININE EXPORTER PROTEIN ARGO"/>
    <property type="match status" value="1"/>
</dbReference>
<keyword evidence="3 6" id="KW-0812">Transmembrane</keyword>
<feature type="transmembrane region" description="Helical" evidence="6">
    <location>
        <begin position="177"/>
        <end position="198"/>
    </location>
</feature>
<evidence type="ECO:0000256" key="5">
    <source>
        <dbReference type="ARBA" id="ARBA00023136"/>
    </source>
</evidence>
<feature type="transmembrane region" description="Helical" evidence="6">
    <location>
        <begin position="6"/>
        <end position="27"/>
    </location>
</feature>
<evidence type="ECO:0000256" key="6">
    <source>
        <dbReference type="SAM" id="Phobius"/>
    </source>
</evidence>
<dbReference type="EMBL" id="RAXV01000048">
    <property type="protein sequence ID" value="RKG29276.1"/>
    <property type="molecule type" value="Genomic_DNA"/>
</dbReference>
<dbReference type="PANTHER" id="PTHR30086:SF20">
    <property type="entry name" value="ARGININE EXPORTER PROTEIN ARGO-RELATED"/>
    <property type="match status" value="1"/>
</dbReference>
<dbReference type="GO" id="GO:0015171">
    <property type="term" value="F:amino acid transmembrane transporter activity"/>
    <property type="evidence" value="ECO:0007669"/>
    <property type="project" value="TreeGrafter"/>
</dbReference>
<keyword evidence="4 6" id="KW-1133">Transmembrane helix</keyword>
<evidence type="ECO:0000256" key="4">
    <source>
        <dbReference type="ARBA" id="ARBA00022989"/>
    </source>
</evidence>
<protein>
    <submittedName>
        <fullName evidence="7">Amino acid transporter</fullName>
    </submittedName>
</protein>
<accession>A0A3A8E6R5</accession>
<dbReference type="Pfam" id="PF01810">
    <property type="entry name" value="LysE"/>
    <property type="match status" value="1"/>
</dbReference>
<keyword evidence="8" id="KW-1185">Reference proteome</keyword>
<evidence type="ECO:0000313" key="8">
    <source>
        <dbReference type="Proteomes" id="UP000282388"/>
    </source>
</evidence>
<dbReference type="InterPro" id="IPR001123">
    <property type="entry name" value="LeuE-type"/>
</dbReference>
<comment type="subcellular location">
    <subcellularLocation>
        <location evidence="1">Cell membrane</location>
        <topology evidence="1">Multi-pass membrane protein</topology>
    </subcellularLocation>
</comment>
<dbReference type="AlphaFoldDB" id="A0A3A8E6R5"/>
<feature type="transmembrane region" description="Helical" evidence="6">
    <location>
        <begin position="68"/>
        <end position="86"/>
    </location>
</feature>
<evidence type="ECO:0000313" key="7">
    <source>
        <dbReference type="EMBL" id="RKG29276.1"/>
    </source>
</evidence>
<dbReference type="GO" id="GO:0005886">
    <property type="term" value="C:plasma membrane"/>
    <property type="evidence" value="ECO:0007669"/>
    <property type="project" value="UniProtKB-SubCell"/>
</dbReference>
<comment type="caution">
    <text evidence="7">The sequence shown here is derived from an EMBL/GenBank/DDBJ whole genome shotgun (WGS) entry which is preliminary data.</text>
</comment>
<dbReference type="OrthoDB" id="5638726at2"/>
<keyword evidence="2" id="KW-1003">Cell membrane</keyword>
<feature type="transmembrane region" description="Helical" evidence="6">
    <location>
        <begin position="36"/>
        <end position="62"/>
    </location>
</feature>
<organism evidence="7 8">
    <name type="scientific">Acinetobacter tianfuensis</name>
    <dbReference type="NCBI Taxonomy" id="2419603"/>
    <lineage>
        <taxon>Bacteria</taxon>
        <taxon>Pseudomonadati</taxon>
        <taxon>Pseudomonadota</taxon>
        <taxon>Gammaproteobacteria</taxon>
        <taxon>Moraxellales</taxon>
        <taxon>Moraxellaceae</taxon>
        <taxon>Acinetobacter</taxon>
    </lineage>
</organism>
<gene>
    <name evidence="7" type="ORF">D7V32_15745</name>
</gene>
<sequence length="200" mass="22104">MLNTYLQGLLVGLSLIVAIGAQNAFVLKQGLKRRHVFWVCLVCALSDAVLILFGVMGFSAVLLHYPQIIQFAKWGGALFLFFYGVQHAVQAWKNQSVMTLDTVNESSLLKVVLIALALTWLNPHVYLDTVILLGSISTKFSQPEYFAFGAISASLLFFFSLGYGARALLPLFQSARAWRILDAIIALIMWGVAISLLYTV</sequence>
<feature type="transmembrane region" description="Helical" evidence="6">
    <location>
        <begin position="107"/>
        <end position="125"/>
    </location>
</feature>
<evidence type="ECO:0000256" key="1">
    <source>
        <dbReference type="ARBA" id="ARBA00004651"/>
    </source>
</evidence>
<dbReference type="RefSeq" id="WP_120403779.1">
    <property type="nucleotide sequence ID" value="NZ_RAXV01000048.1"/>
</dbReference>
<proteinExistence type="predicted"/>
<name>A0A3A8E6R5_9GAMM</name>
<evidence type="ECO:0000256" key="2">
    <source>
        <dbReference type="ARBA" id="ARBA00022475"/>
    </source>
</evidence>
<dbReference type="Proteomes" id="UP000282388">
    <property type="component" value="Unassembled WGS sequence"/>
</dbReference>
<feature type="transmembrane region" description="Helical" evidence="6">
    <location>
        <begin position="145"/>
        <end position="165"/>
    </location>
</feature>
<keyword evidence="5 6" id="KW-0472">Membrane</keyword>